<protein>
    <submittedName>
        <fullName evidence="3">Uncharacterized protein</fullName>
    </submittedName>
</protein>
<dbReference type="AlphaFoldDB" id="A0A1E3NNK6"/>
<evidence type="ECO:0000256" key="2">
    <source>
        <dbReference type="SAM" id="SignalP"/>
    </source>
</evidence>
<dbReference type="GeneID" id="30176389"/>
<name>A0A1E3NNK6_9ASCO</name>
<proteinExistence type="predicted"/>
<feature type="region of interest" description="Disordered" evidence="1">
    <location>
        <begin position="60"/>
        <end position="95"/>
    </location>
</feature>
<gene>
    <name evidence="3" type="ORF">PICMEDRAFT_10650</name>
</gene>
<sequence>MRLLNPLLILLASPLFTPAVTVTEAAIIPKGISSLLTNSKVPTQEEVFVEHGLKQNAGDVGGIVGASSNGGNVNGAGASDRRSSSEVRSPQPGASNADLAALFNFNEGRTDSAGSSGSAGSKGSTVSRRPIRAKVSALEHYKETFTDFSADYDNEKTSAILLSSRIIKNNTLKKLGIKGISFKLPILGSGFPKMVNEPSFLPVNTNSVFLFNLKESIQLDQTKLSGSIPFDLKGNFKIDDYNILIPITYLQTLKVSSVFLEDFLIACSDQILYYNSPLEIDSPLLITVISKSEPNLKSAELGNSVSSSSLSSSSSSSASTSKLSSLFFELISKNWLQSSVKSIDLLQSTFCFINNAELKEKDNNKNKSICLRINDADKSIDITPSFDSENKLNFNEIVPSLSSSFHEKNQKRDEYPTYRNTTGIPVENLEAEDSSFKIQVGNNTLTKNGRAFENVTKCREEEEYLVPQQPLSDTLFGQTELIGMKSFAHAPVLVLQPRPANYKQILDTSGEVEKSFTF</sequence>
<evidence type="ECO:0000256" key="1">
    <source>
        <dbReference type="SAM" id="MobiDB-lite"/>
    </source>
</evidence>
<feature type="signal peptide" evidence="2">
    <location>
        <begin position="1"/>
        <end position="19"/>
    </location>
</feature>
<organism evidence="3 4">
    <name type="scientific">Pichia membranifaciens NRRL Y-2026</name>
    <dbReference type="NCBI Taxonomy" id="763406"/>
    <lineage>
        <taxon>Eukaryota</taxon>
        <taxon>Fungi</taxon>
        <taxon>Dikarya</taxon>
        <taxon>Ascomycota</taxon>
        <taxon>Saccharomycotina</taxon>
        <taxon>Pichiomycetes</taxon>
        <taxon>Pichiales</taxon>
        <taxon>Pichiaceae</taxon>
        <taxon>Pichia</taxon>
    </lineage>
</organism>
<keyword evidence="4" id="KW-1185">Reference proteome</keyword>
<dbReference type="OrthoDB" id="3988534at2759"/>
<feature type="compositionally biased region" description="Low complexity" evidence="1">
    <location>
        <begin position="65"/>
        <end position="78"/>
    </location>
</feature>
<dbReference type="EMBL" id="KV454002">
    <property type="protein sequence ID" value="ODQ47680.1"/>
    <property type="molecule type" value="Genomic_DNA"/>
</dbReference>
<evidence type="ECO:0000313" key="4">
    <source>
        <dbReference type="Proteomes" id="UP000094455"/>
    </source>
</evidence>
<dbReference type="Proteomes" id="UP000094455">
    <property type="component" value="Unassembled WGS sequence"/>
</dbReference>
<evidence type="ECO:0000313" key="3">
    <source>
        <dbReference type="EMBL" id="ODQ47680.1"/>
    </source>
</evidence>
<feature type="chain" id="PRO_5009133456" evidence="2">
    <location>
        <begin position="20"/>
        <end position="518"/>
    </location>
</feature>
<keyword evidence="2" id="KW-0732">Signal</keyword>
<dbReference type="RefSeq" id="XP_019018793.1">
    <property type="nucleotide sequence ID" value="XM_019159702.1"/>
</dbReference>
<accession>A0A1E3NNK6</accession>
<reference evidence="3 4" key="1">
    <citation type="journal article" date="2016" name="Proc. Natl. Acad. Sci. U.S.A.">
        <title>Comparative genomics of biotechnologically important yeasts.</title>
        <authorList>
            <person name="Riley R."/>
            <person name="Haridas S."/>
            <person name="Wolfe K.H."/>
            <person name="Lopes M.R."/>
            <person name="Hittinger C.T."/>
            <person name="Goeker M."/>
            <person name="Salamov A.A."/>
            <person name="Wisecaver J.H."/>
            <person name="Long T.M."/>
            <person name="Calvey C.H."/>
            <person name="Aerts A.L."/>
            <person name="Barry K.W."/>
            <person name="Choi C."/>
            <person name="Clum A."/>
            <person name="Coughlan A.Y."/>
            <person name="Deshpande S."/>
            <person name="Douglass A.P."/>
            <person name="Hanson S.J."/>
            <person name="Klenk H.-P."/>
            <person name="LaButti K.M."/>
            <person name="Lapidus A."/>
            <person name="Lindquist E.A."/>
            <person name="Lipzen A.M."/>
            <person name="Meier-Kolthoff J.P."/>
            <person name="Ohm R.A."/>
            <person name="Otillar R.P."/>
            <person name="Pangilinan J.L."/>
            <person name="Peng Y."/>
            <person name="Rokas A."/>
            <person name="Rosa C.A."/>
            <person name="Scheuner C."/>
            <person name="Sibirny A.A."/>
            <person name="Slot J.C."/>
            <person name="Stielow J.B."/>
            <person name="Sun H."/>
            <person name="Kurtzman C.P."/>
            <person name="Blackwell M."/>
            <person name="Grigoriev I.V."/>
            <person name="Jeffries T.W."/>
        </authorList>
    </citation>
    <scope>NUCLEOTIDE SEQUENCE [LARGE SCALE GENOMIC DNA]</scope>
    <source>
        <strain evidence="3 4">NRRL Y-2026</strain>
    </source>
</reference>